<keyword evidence="2" id="KW-1185">Reference proteome</keyword>
<dbReference type="EMBL" id="NDXW01000001">
    <property type="protein sequence ID" value="RDH44059.1"/>
    <property type="molecule type" value="Genomic_DNA"/>
</dbReference>
<evidence type="ECO:0000313" key="2">
    <source>
        <dbReference type="Proteomes" id="UP000257039"/>
    </source>
</evidence>
<organism evidence="1 2">
    <name type="scientific">Zooshikella ganghwensis</name>
    <dbReference type="NCBI Taxonomy" id="202772"/>
    <lineage>
        <taxon>Bacteria</taxon>
        <taxon>Pseudomonadati</taxon>
        <taxon>Pseudomonadota</taxon>
        <taxon>Gammaproteobacteria</taxon>
        <taxon>Oceanospirillales</taxon>
        <taxon>Zooshikellaceae</taxon>
        <taxon>Zooshikella</taxon>
    </lineage>
</organism>
<comment type="caution">
    <text evidence="1">The sequence shown here is derived from an EMBL/GenBank/DDBJ whole genome shotgun (WGS) entry which is preliminary data.</text>
</comment>
<reference evidence="1 2" key="1">
    <citation type="submission" date="2017-04" db="EMBL/GenBank/DDBJ databases">
        <title>Draft genome sequence of Zooshikella ganghwensis VG4 isolated from Red Sea sediments.</title>
        <authorList>
            <person name="Rehman Z."/>
            <person name="Alam I."/>
            <person name="Kamau A."/>
            <person name="Bajic V."/>
            <person name="Leiknes T."/>
        </authorList>
    </citation>
    <scope>NUCLEOTIDE SEQUENCE [LARGE SCALE GENOMIC DNA]</scope>
    <source>
        <strain evidence="1 2">VG4</strain>
    </source>
</reference>
<name>A0A4P9VN41_9GAMM</name>
<protein>
    <submittedName>
        <fullName evidence="1">Uncharacterized protein</fullName>
    </submittedName>
</protein>
<proteinExistence type="predicted"/>
<dbReference type="Proteomes" id="UP000257039">
    <property type="component" value="Unassembled WGS sequence"/>
</dbReference>
<evidence type="ECO:0000313" key="1">
    <source>
        <dbReference type="EMBL" id="RDH44059.1"/>
    </source>
</evidence>
<sequence>MLQIPANSNQIDRFGVNANKVEMCQLRAWTKNLLINNDGNIGNAITIWLLLAGFSEALLICCEPELAIGFLRNIFWNTHDCSL</sequence>
<accession>A0A4P9VN41</accession>
<dbReference type="AlphaFoldDB" id="A0A4P9VN41"/>
<gene>
    <name evidence="1" type="ORF">B9G39_11700</name>
</gene>